<dbReference type="Pfam" id="PF00583">
    <property type="entry name" value="Acetyltransf_1"/>
    <property type="match status" value="1"/>
</dbReference>
<evidence type="ECO:0000313" key="3">
    <source>
        <dbReference type="Proteomes" id="UP000199477"/>
    </source>
</evidence>
<protein>
    <submittedName>
        <fullName evidence="2">Acetyltransferase (GNAT) domain-containing protein</fullName>
    </submittedName>
</protein>
<dbReference type="AlphaFoldDB" id="A0A1I2FUC5"/>
<keyword evidence="3" id="KW-1185">Reference proteome</keyword>
<name>A0A1I2FUC5_9GAMM</name>
<proteinExistence type="predicted"/>
<dbReference type="InterPro" id="IPR016181">
    <property type="entry name" value="Acyl_CoA_acyltransferase"/>
</dbReference>
<gene>
    <name evidence="2" type="ORF">SAMN02799615_02363</name>
</gene>
<evidence type="ECO:0000313" key="2">
    <source>
        <dbReference type="EMBL" id="SFF08250.1"/>
    </source>
</evidence>
<dbReference type="SUPFAM" id="SSF55729">
    <property type="entry name" value="Acyl-CoA N-acyltransferases (Nat)"/>
    <property type="match status" value="1"/>
</dbReference>
<evidence type="ECO:0000259" key="1">
    <source>
        <dbReference type="PROSITE" id="PS51186"/>
    </source>
</evidence>
<dbReference type="GO" id="GO:0016747">
    <property type="term" value="F:acyltransferase activity, transferring groups other than amino-acyl groups"/>
    <property type="evidence" value="ECO:0007669"/>
    <property type="project" value="InterPro"/>
</dbReference>
<dbReference type="EMBL" id="FONH01000007">
    <property type="protein sequence ID" value="SFF08250.1"/>
    <property type="molecule type" value="Genomic_DNA"/>
</dbReference>
<dbReference type="InterPro" id="IPR000182">
    <property type="entry name" value="GNAT_dom"/>
</dbReference>
<organism evidence="2 3">
    <name type="scientific">Dyella marensis</name>
    <dbReference type="NCBI Taxonomy" id="500610"/>
    <lineage>
        <taxon>Bacteria</taxon>
        <taxon>Pseudomonadati</taxon>
        <taxon>Pseudomonadota</taxon>
        <taxon>Gammaproteobacteria</taxon>
        <taxon>Lysobacterales</taxon>
        <taxon>Rhodanobacteraceae</taxon>
        <taxon>Dyella</taxon>
    </lineage>
</organism>
<sequence>MLLNNAGALVEDRIVLGPGEPWEVFFFVSEVVAGAGKGHFNDAHRSLAYVLRKLGLACARAMLARRLGWRKHAAPRFIAIRRGDEVLGAMLLEPQQLKDGSPILLIEYMVVAAAARRAGIGRQLVEYAKRHAPAGGVESYCTEASRGMQRLLKRQGFMRTHRAREIQVAADDRLSVPSRWLWRP</sequence>
<dbReference type="PROSITE" id="PS51186">
    <property type="entry name" value="GNAT"/>
    <property type="match status" value="1"/>
</dbReference>
<reference evidence="3" key="1">
    <citation type="submission" date="2016-10" db="EMBL/GenBank/DDBJ databases">
        <authorList>
            <person name="Varghese N."/>
            <person name="Submissions S."/>
        </authorList>
    </citation>
    <scope>NUCLEOTIDE SEQUENCE [LARGE SCALE GENOMIC DNA]</scope>
    <source>
        <strain evidence="3">UNC178MFTsu3.1</strain>
    </source>
</reference>
<keyword evidence="2" id="KW-0808">Transferase</keyword>
<feature type="domain" description="N-acetyltransferase" evidence="1">
    <location>
        <begin position="38"/>
        <end position="177"/>
    </location>
</feature>
<dbReference type="Gene3D" id="3.40.630.30">
    <property type="match status" value="1"/>
</dbReference>
<accession>A0A1I2FUC5</accession>
<dbReference type="Proteomes" id="UP000199477">
    <property type="component" value="Unassembled WGS sequence"/>
</dbReference>